<evidence type="ECO:0000256" key="1">
    <source>
        <dbReference type="SAM" id="MobiDB-lite"/>
    </source>
</evidence>
<evidence type="ECO:0000313" key="3">
    <source>
        <dbReference type="Proteomes" id="UP000317909"/>
    </source>
</evidence>
<gene>
    <name evidence="2" type="ORF">I41_04610</name>
</gene>
<keyword evidence="3" id="KW-1185">Reference proteome</keyword>
<accession>A0A517TSG1</accession>
<dbReference type="AlphaFoldDB" id="A0A517TSG1"/>
<proteinExistence type="predicted"/>
<protein>
    <submittedName>
        <fullName evidence="2">Uncharacterized protein</fullName>
    </submittedName>
</protein>
<reference evidence="2 3" key="1">
    <citation type="submission" date="2019-02" db="EMBL/GenBank/DDBJ databases">
        <title>Deep-cultivation of Planctomycetes and their phenomic and genomic characterization uncovers novel biology.</title>
        <authorList>
            <person name="Wiegand S."/>
            <person name="Jogler M."/>
            <person name="Boedeker C."/>
            <person name="Pinto D."/>
            <person name="Vollmers J."/>
            <person name="Rivas-Marin E."/>
            <person name="Kohn T."/>
            <person name="Peeters S.H."/>
            <person name="Heuer A."/>
            <person name="Rast P."/>
            <person name="Oberbeckmann S."/>
            <person name="Bunk B."/>
            <person name="Jeske O."/>
            <person name="Meyerdierks A."/>
            <person name="Storesund J.E."/>
            <person name="Kallscheuer N."/>
            <person name="Luecker S."/>
            <person name="Lage O.M."/>
            <person name="Pohl T."/>
            <person name="Merkel B.J."/>
            <person name="Hornburger P."/>
            <person name="Mueller R.-W."/>
            <person name="Bruemmer F."/>
            <person name="Labrenz M."/>
            <person name="Spormann A.M."/>
            <person name="Op den Camp H."/>
            <person name="Overmann J."/>
            <person name="Amann R."/>
            <person name="Jetten M.S.M."/>
            <person name="Mascher T."/>
            <person name="Medema M.H."/>
            <person name="Devos D.P."/>
            <person name="Kaster A.-K."/>
            <person name="Ovreas L."/>
            <person name="Rohde M."/>
            <person name="Galperin M.Y."/>
            <person name="Jogler C."/>
        </authorList>
    </citation>
    <scope>NUCLEOTIDE SEQUENCE [LARGE SCALE GENOMIC DNA]</scope>
    <source>
        <strain evidence="2 3">I41</strain>
    </source>
</reference>
<dbReference type="Proteomes" id="UP000317909">
    <property type="component" value="Chromosome"/>
</dbReference>
<organism evidence="2 3">
    <name type="scientific">Lacipirellula limnantheis</name>
    <dbReference type="NCBI Taxonomy" id="2528024"/>
    <lineage>
        <taxon>Bacteria</taxon>
        <taxon>Pseudomonadati</taxon>
        <taxon>Planctomycetota</taxon>
        <taxon>Planctomycetia</taxon>
        <taxon>Pirellulales</taxon>
        <taxon>Lacipirellulaceae</taxon>
        <taxon>Lacipirellula</taxon>
    </lineage>
</organism>
<evidence type="ECO:0000313" key="2">
    <source>
        <dbReference type="EMBL" id="QDT71304.1"/>
    </source>
</evidence>
<feature type="region of interest" description="Disordered" evidence="1">
    <location>
        <begin position="81"/>
        <end position="103"/>
    </location>
</feature>
<dbReference type="EMBL" id="CP036339">
    <property type="protein sequence ID" value="QDT71304.1"/>
    <property type="molecule type" value="Genomic_DNA"/>
</dbReference>
<name>A0A517TSG1_9BACT</name>
<sequence>MIFAKAKTRVARMMRAAGAGQGSPDSLAFWVAPEHEATTKAATGLQARRMDKPHAAAGICIPGSPRSAFLGWKQCESNEFSSGEEKSFGSESRVNSRGVLNAR</sequence>
<dbReference type="KEGG" id="llh:I41_04610"/>